<dbReference type="OMA" id="NIAGMQV"/>
<evidence type="ECO:0000256" key="14">
    <source>
        <dbReference type="SAM" id="MobiDB-lite"/>
    </source>
</evidence>
<evidence type="ECO:0000259" key="16">
    <source>
        <dbReference type="Pfam" id="PF02826"/>
    </source>
</evidence>
<dbReference type="InterPro" id="IPR006236">
    <property type="entry name" value="PGDH"/>
</dbReference>
<dbReference type="InterPro" id="IPR029753">
    <property type="entry name" value="D-isomer_DH_CS"/>
</dbReference>
<comment type="pathway">
    <text evidence="1 13">Amino-acid biosynthesis; L-serine biosynthesis; L-serine from 3-phospho-D-glycerate: step 1/3.</text>
</comment>
<evidence type="ECO:0000256" key="6">
    <source>
        <dbReference type="ARBA" id="ARBA00022553"/>
    </source>
</evidence>
<dbReference type="FunFam" id="3.30.1330.90:FF:000005">
    <property type="entry name" value="D-3-phosphoglycerate dehydrogenase"/>
    <property type="match status" value="1"/>
</dbReference>
<dbReference type="GO" id="GO:0051287">
    <property type="term" value="F:NAD binding"/>
    <property type="evidence" value="ECO:0007669"/>
    <property type="project" value="UniProtKB-UniRule"/>
</dbReference>
<evidence type="ECO:0000256" key="9">
    <source>
        <dbReference type="ARBA" id="ARBA00023002"/>
    </source>
</evidence>
<proteinExistence type="inferred from homology"/>
<feature type="domain" description="D-3-phosphoglycerate dehydrogenase ASB" evidence="17">
    <location>
        <begin position="378"/>
        <end position="458"/>
    </location>
</feature>
<dbReference type="FunFam" id="3.40.50.720:FF:000021">
    <property type="entry name" value="D-3-phosphoglycerate dehydrogenase"/>
    <property type="match status" value="1"/>
</dbReference>
<keyword evidence="19" id="KW-1185">Reference proteome</keyword>
<evidence type="ECO:0000256" key="5">
    <source>
        <dbReference type="ARBA" id="ARBA00021582"/>
    </source>
</evidence>
<dbReference type="InterPro" id="IPR029752">
    <property type="entry name" value="D-isomer_DH_CS1"/>
</dbReference>
<organism evidence="18 19">
    <name type="scientific">Vombatus ursinus</name>
    <name type="common">Common wombat</name>
    <dbReference type="NCBI Taxonomy" id="29139"/>
    <lineage>
        <taxon>Eukaryota</taxon>
        <taxon>Metazoa</taxon>
        <taxon>Chordata</taxon>
        <taxon>Craniata</taxon>
        <taxon>Vertebrata</taxon>
        <taxon>Euteleostomi</taxon>
        <taxon>Mammalia</taxon>
        <taxon>Metatheria</taxon>
        <taxon>Diprotodontia</taxon>
        <taxon>Vombatidae</taxon>
        <taxon>Vombatus</taxon>
    </lineage>
</organism>
<dbReference type="PROSITE" id="PS00671">
    <property type="entry name" value="D_2_HYDROXYACID_DH_3"/>
    <property type="match status" value="1"/>
</dbReference>
<dbReference type="Ensembl" id="ENSVURT00010011907.1">
    <property type="protein sequence ID" value="ENSVURP00010010496.1"/>
    <property type="gene ID" value="ENSVURG00010008118.1"/>
</dbReference>
<evidence type="ECO:0000256" key="10">
    <source>
        <dbReference type="ARBA" id="ARBA00023027"/>
    </source>
</evidence>
<reference evidence="18" key="2">
    <citation type="submission" date="2025-08" db="UniProtKB">
        <authorList>
            <consortium name="Ensembl"/>
        </authorList>
    </citation>
    <scope>IDENTIFICATION</scope>
</reference>
<dbReference type="InterPro" id="IPR006140">
    <property type="entry name" value="D-isomer_DH_NAD-bd"/>
</dbReference>
<dbReference type="PROSITE" id="PS00065">
    <property type="entry name" value="D_2_HYDROXYACID_DH_1"/>
    <property type="match status" value="1"/>
</dbReference>
<dbReference type="STRING" id="29139.ENSVURP00010010496"/>
<dbReference type="UniPathway" id="UPA00135">
    <property type="reaction ID" value="UER00196"/>
</dbReference>
<evidence type="ECO:0000256" key="11">
    <source>
        <dbReference type="ARBA" id="ARBA00023299"/>
    </source>
</evidence>
<dbReference type="SUPFAM" id="SSF143548">
    <property type="entry name" value="Serine metabolism enzymes domain"/>
    <property type="match status" value="1"/>
</dbReference>
<dbReference type="Proteomes" id="UP000314987">
    <property type="component" value="Unassembled WGS sequence"/>
</dbReference>
<dbReference type="SUPFAM" id="SSF52283">
    <property type="entry name" value="Formate/glycerate dehydrogenase catalytic domain-like"/>
    <property type="match status" value="1"/>
</dbReference>
<evidence type="ECO:0000256" key="12">
    <source>
        <dbReference type="ARBA" id="ARBA00048731"/>
    </source>
</evidence>
<dbReference type="Pfam" id="PF19304">
    <property type="entry name" value="PGDH_inter"/>
    <property type="match status" value="1"/>
</dbReference>
<protein>
    <recommendedName>
        <fullName evidence="5 13">D-3-phosphoglycerate dehydrogenase</fullName>
        <ecNumber evidence="4 13">1.1.1.95</ecNumber>
    </recommendedName>
</protein>
<comment type="subunit">
    <text evidence="3">Homotetramer.</text>
</comment>
<evidence type="ECO:0000256" key="7">
    <source>
        <dbReference type="ARBA" id="ARBA00022605"/>
    </source>
</evidence>
<evidence type="ECO:0000256" key="8">
    <source>
        <dbReference type="ARBA" id="ARBA00022990"/>
    </source>
</evidence>
<sequence>MEILNVSAQSMQGEKQTQRESGSVRRAQVLSPGDSCRTRALVWRRILTMAFANLRKVLISDSLDPCCRKILEDGGLQVVEKQNLSKEELIAELQDCEGLIVRSGTKVTADVINAAEKLQVVGRAGTGVDNVDLEAATRKGILVMNTPNGNSLSAAELTCGMIMSLARQIPQAAASMKNGKWERKKFMGTELHGKTLGILGLGRIGREVATRMQSFGMKTVGYDPIISPEVSASFGVQQLPLEQIWPVCDFITVHTPLLPSTTGLLNDNTFAQCKKGVRVVNCARGGIVDEGALLRALQSGQCGGAALDVFTEEPPRGLALVNHEKVISSPHLGASTKEAQSRCGEEIAVQFVDMVKGKSLSGVVNAQALTTAFSPSTKPWIGLAEALGTLIRAWAGSPRGTIQVVTQGSSLKNARNSLSPAVIVGLLKETATQADVNLVNAKLLMQEAGLNVTATHNPASPLDQSSGDSLLTVSLAGAPYRAVGLVQGTTPVLQELNGAIFRPEVPLRRDLPLLFYRAQPSDPELLPTMIGLLAKSGARLLSYQTSGVLDGETWHVMGLSSSLPNLDAWKQHVTEAFQFSF</sequence>
<feature type="compositionally biased region" description="Polar residues" evidence="14">
    <location>
        <begin position="1"/>
        <end position="21"/>
    </location>
</feature>
<gene>
    <name evidence="18" type="primary">LOC114046439</name>
</gene>
<dbReference type="GO" id="GO:0006564">
    <property type="term" value="P:L-serine biosynthetic process"/>
    <property type="evidence" value="ECO:0007669"/>
    <property type="project" value="UniProtKB-KW"/>
</dbReference>
<dbReference type="PROSITE" id="PS00670">
    <property type="entry name" value="D_2_HYDROXYACID_DH_2"/>
    <property type="match status" value="1"/>
</dbReference>
<keyword evidence="9 13" id="KW-0560">Oxidoreductase</keyword>
<evidence type="ECO:0000313" key="18">
    <source>
        <dbReference type="Ensembl" id="ENSVURP00010010496.1"/>
    </source>
</evidence>
<evidence type="ECO:0000256" key="2">
    <source>
        <dbReference type="ARBA" id="ARBA00005854"/>
    </source>
</evidence>
<reference evidence="18" key="3">
    <citation type="submission" date="2025-09" db="UniProtKB">
        <authorList>
            <consortium name="Ensembl"/>
        </authorList>
    </citation>
    <scope>IDENTIFICATION</scope>
</reference>
<dbReference type="InterPro" id="IPR045626">
    <property type="entry name" value="PGDH_ASB_dom"/>
</dbReference>
<dbReference type="AlphaFoldDB" id="A0A4X2KKF2"/>
<keyword evidence="10 13" id="KW-0520">NAD</keyword>
<feature type="domain" description="D-isomer specific 2-hydroxyacid dehydrogenase NAD-binding" evidence="16">
    <location>
        <begin position="160"/>
        <end position="333"/>
    </location>
</feature>
<evidence type="ECO:0000313" key="19">
    <source>
        <dbReference type="Proteomes" id="UP000314987"/>
    </source>
</evidence>
<dbReference type="Gene3D" id="3.40.50.720">
    <property type="entry name" value="NAD(P)-binding Rossmann-like Domain"/>
    <property type="match status" value="2"/>
</dbReference>
<dbReference type="FunFam" id="3.40.50.720:FF:000616">
    <property type="entry name" value="D-3-phosphoglycerate dehydrogenase 2 chloroplastic"/>
    <property type="match status" value="1"/>
</dbReference>
<comment type="catalytic activity">
    <reaction evidence="12 13">
        <text>(2R)-3-phosphoglycerate + NAD(+) = 3-phosphooxypyruvate + NADH + H(+)</text>
        <dbReference type="Rhea" id="RHEA:12641"/>
        <dbReference type="ChEBI" id="CHEBI:15378"/>
        <dbReference type="ChEBI" id="CHEBI:18110"/>
        <dbReference type="ChEBI" id="CHEBI:57540"/>
        <dbReference type="ChEBI" id="CHEBI:57945"/>
        <dbReference type="ChEBI" id="CHEBI:58272"/>
        <dbReference type="EC" id="1.1.1.95"/>
    </reaction>
</comment>
<keyword evidence="11 13" id="KW-0718">Serine biosynthesis</keyword>
<dbReference type="Pfam" id="PF00389">
    <property type="entry name" value="2-Hacid_dh"/>
    <property type="match status" value="1"/>
</dbReference>
<name>A0A4X2KKF2_VOMUR</name>
<dbReference type="InterPro" id="IPR006139">
    <property type="entry name" value="D-isomer_2_OHA_DH_cat_dom"/>
</dbReference>
<dbReference type="NCBIfam" id="TIGR01327">
    <property type="entry name" value="PGDH"/>
    <property type="match status" value="1"/>
</dbReference>
<dbReference type="SUPFAM" id="SSF51735">
    <property type="entry name" value="NAD(P)-binding Rossmann-fold domains"/>
    <property type="match status" value="1"/>
</dbReference>
<dbReference type="Gene3D" id="3.30.1330.90">
    <property type="entry name" value="D-3-phosphoglycerate dehydrogenase, domain 3"/>
    <property type="match status" value="1"/>
</dbReference>
<dbReference type="InterPro" id="IPR029009">
    <property type="entry name" value="ASB_dom_sf"/>
</dbReference>
<evidence type="ECO:0000259" key="15">
    <source>
        <dbReference type="Pfam" id="PF00389"/>
    </source>
</evidence>
<dbReference type="PANTHER" id="PTHR42938">
    <property type="entry name" value="FORMATE DEHYDROGENASE 1"/>
    <property type="match status" value="1"/>
</dbReference>
<keyword evidence="8" id="KW-0007">Acetylation</keyword>
<evidence type="ECO:0000256" key="1">
    <source>
        <dbReference type="ARBA" id="ARBA00005216"/>
    </source>
</evidence>
<dbReference type="PANTHER" id="PTHR42938:SF22">
    <property type="entry name" value="D-3-PHOSPHOGLYCERATE DEHYDROGENASE"/>
    <property type="match status" value="1"/>
</dbReference>
<reference evidence="19" key="1">
    <citation type="submission" date="2018-12" db="EMBL/GenBank/DDBJ databases">
        <authorList>
            <person name="Yazar S."/>
        </authorList>
    </citation>
    <scope>NUCLEOTIDE SEQUENCE [LARGE SCALE GENOMIC DNA]</scope>
</reference>
<dbReference type="EC" id="1.1.1.95" evidence="4 13"/>
<dbReference type="CDD" id="cd12173">
    <property type="entry name" value="PGDH_4"/>
    <property type="match status" value="1"/>
</dbReference>
<evidence type="ECO:0000256" key="4">
    <source>
        <dbReference type="ARBA" id="ARBA00013143"/>
    </source>
</evidence>
<accession>A0A4X2KKF2</accession>
<feature type="domain" description="D-isomer specific 2-hydroxyacid dehydrogenase catalytic" evidence="15">
    <location>
        <begin position="57"/>
        <end position="365"/>
    </location>
</feature>
<keyword evidence="7 13" id="KW-0028">Amino-acid biosynthesis</keyword>
<evidence type="ECO:0000256" key="13">
    <source>
        <dbReference type="RuleBase" id="RU363003"/>
    </source>
</evidence>
<dbReference type="InterPro" id="IPR036291">
    <property type="entry name" value="NAD(P)-bd_dom_sf"/>
</dbReference>
<feature type="region of interest" description="Disordered" evidence="14">
    <location>
        <begin position="1"/>
        <end position="30"/>
    </location>
</feature>
<evidence type="ECO:0000259" key="17">
    <source>
        <dbReference type="Pfam" id="PF19304"/>
    </source>
</evidence>
<dbReference type="Pfam" id="PF02826">
    <property type="entry name" value="2-Hacid_dh_C"/>
    <property type="match status" value="1"/>
</dbReference>
<dbReference type="GO" id="GO:0004617">
    <property type="term" value="F:phosphoglycerate dehydrogenase activity"/>
    <property type="evidence" value="ECO:0007669"/>
    <property type="project" value="UniProtKB-EC"/>
</dbReference>
<comment type="similarity">
    <text evidence="2 13">Belongs to the D-isomer specific 2-hydroxyacid dehydrogenase family.</text>
</comment>
<evidence type="ECO:0000256" key="3">
    <source>
        <dbReference type="ARBA" id="ARBA00011881"/>
    </source>
</evidence>
<keyword evidence="6" id="KW-0597">Phosphoprotein</keyword>
<dbReference type="GeneTree" id="ENSGT00940000155863"/>